<evidence type="ECO:0000256" key="1">
    <source>
        <dbReference type="ARBA" id="ARBA00000900"/>
    </source>
</evidence>
<evidence type="ECO:0000256" key="10">
    <source>
        <dbReference type="ARBA" id="ARBA00022989"/>
    </source>
</evidence>
<evidence type="ECO:0000256" key="5">
    <source>
        <dbReference type="ARBA" id="ARBA00022692"/>
    </source>
</evidence>
<dbReference type="Gene3D" id="3.30.40.10">
    <property type="entry name" value="Zinc/RING finger domain, C3HC4 (zinc finger)"/>
    <property type="match status" value="1"/>
</dbReference>
<keyword evidence="7 12" id="KW-0863">Zinc-finger</keyword>
<keyword evidence="6" id="KW-0479">Metal-binding</keyword>
<dbReference type="PROSITE" id="PS50089">
    <property type="entry name" value="ZF_RING_2"/>
    <property type="match status" value="1"/>
</dbReference>
<keyword evidence="4" id="KW-0808">Transferase</keyword>
<evidence type="ECO:0000256" key="3">
    <source>
        <dbReference type="ARBA" id="ARBA00012483"/>
    </source>
</evidence>
<proteinExistence type="predicted"/>
<evidence type="ECO:0000256" key="4">
    <source>
        <dbReference type="ARBA" id="ARBA00022679"/>
    </source>
</evidence>
<feature type="domain" description="RING-type" evidence="14">
    <location>
        <begin position="297"/>
        <end position="338"/>
    </location>
</feature>
<dbReference type="GO" id="GO:0061630">
    <property type="term" value="F:ubiquitin protein ligase activity"/>
    <property type="evidence" value="ECO:0007669"/>
    <property type="project" value="UniProtKB-EC"/>
</dbReference>
<reference evidence="15 17" key="1">
    <citation type="journal article" date="2017" name="Nature">
        <title>The sunflower genome provides insights into oil metabolism, flowering and Asterid evolution.</title>
        <authorList>
            <person name="Badouin H."/>
            <person name="Gouzy J."/>
            <person name="Grassa C.J."/>
            <person name="Murat F."/>
            <person name="Staton S.E."/>
            <person name="Cottret L."/>
            <person name="Lelandais-Briere C."/>
            <person name="Owens G.L."/>
            <person name="Carrere S."/>
            <person name="Mayjonade B."/>
            <person name="Legrand L."/>
            <person name="Gill N."/>
            <person name="Kane N.C."/>
            <person name="Bowers J.E."/>
            <person name="Hubner S."/>
            <person name="Bellec A."/>
            <person name="Berard A."/>
            <person name="Berges H."/>
            <person name="Blanchet N."/>
            <person name="Boniface M.C."/>
            <person name="Brunel D."/>
            <person name="Catrice O."/>
            <person name="Chaidir N."/>
            <person name="Claudel C."/>
            <person name="Donnadieu C."/>
            <person name="Faraut T."/>
            <person name="Fievet G."/>
            <person name="Helmstetter N."/>
            <person name="King M."/>
            <person name="Knapp S.J."/>
            <person name="Lai Z."/>
            <person name="Le Paslier M.C."/>
            <person name="Lippi Y."/>
            <person name="Lorenzon L."/>
            <person name="Mandel J.R."/>
            <person name="Marage G."/>
            <person name="Marchand G."/>
            <person name="Marquand E."/>
            <person name="Bret-Mestries E."/>
            <person name="Morien E."/>
            <person name="Nambeesan S."/>
            <person name="Nguyen T."/>
            <person name="Pegot-Espagnet P."/>
            <person name="Pouilly N."/>
            <person name="Raftis F."/>
            <person name="Sallet E."/>
            <person name="Schiex T."/>
            <person name="Thomas J."/>
            <person name="Vandecasteele C."/>
            <person name="Vares D."/>
            <person name="Vear F."/>
            <person name="Vautrin S."/>
            <person name="Crespi M."/>
            <person name="Mangin B."/>
            <person name="Burke J.M."/>
            <person name="Salse J."/>
            <person name="Munos S."/>
            <person name="Vincourt P."/>
            <person name="Rieseberg L.H."/>
            <person name="Langlade N.B."/>
        </authorList>
    </citation>
    <scope>NUCLEOTIDE SEQUENCE [LARGE SCALE GENOMIC DNA]</scope>
    <source>
        <strain evidence="17">cv. SF193</strain>
        <tissue evidence="15">Leaves</tissue>
    </source>
</reference>
<dbReference type="GO" id="GO:0008270">
    <property type="term" value="F:zinc ion binding"/>
    <property type="evidence" value="ECO:0007669"/>
    <property type="project" value="UniProtKB-KW"/>
</dbReference>
<dbReference type="Pfam" id="PF13639">
    <property type="entry name" value="zf-RING_2"/>
    <property type="match status" value="1"/>
</dbReference>
<feature type="transmembrane region" description="Helical" evidence="13">
    <location>
        <begin position="74"/>
        <end position="101"/>
    </location>
</feature>
<dbReference type="OrthoDB" id="8062037at2759"/>
<feature type="transmembrane region" description="Helical" evidence="13">
    <location>
        <begin position="211"/>
        <end position="242"/>
    </location>
</feature>
<dbReference type="PANTHER" id="PTHR45977:SF53">
    <property type="entry name" value="ZINC FINGER, RING_FYVE_PHD-TYPE-RELATED"/>
    <property type="match status" value="1"/>
</dbReference>
<dbReference type="Gramene" id="mRNA:HanXRQr2_Chr16g0770451">
    <property type="protein sequence ID" value="mRNA:HanXRQr2_Chr16g0770451"/>
    <property type="gene ID" value="HanXRQr2_Chr16g0770451"/>
</dbReference>
<dbReference type="InterPro" id="IPR013083">
    <property type="entry name" value="Znf_RING/FYVE/PHD"/>
</dbReference>
<name>A0A251VSD0_HELAN</name>
<keyword evidence="10 13" id="KW-1133">Transmembrane helix</keyword>
<evidence type="ECO:0000256" key="11">
    <source>
        <dbReference type="ARBA" id="ARBA00023136"/>
    </source>
</evidence>
<keyword evidence="17" id="KW-1185">Reference proteome</keyword>
<feature type="transmembrane region" description="Helical" evidence="13">
    <location>
        <begin position="171"/>
        <end position="191"/>
    </location>
</feature>
<dbReference type="CDD" id="cd16454">
    <property type="entry name" value="RING-H2_PA-TM-RING"/>
    <property type="match status" value="1"/>
</dbReference>
<sequence>MAEIATSVPEITAVDEPLLSPTHAAAAAPSAGGDRPPSRVPMLLGLFAGRRGASLIVSQTVALQMEDYREAWGYSFPVVVIETLWNLAFVVVSFATLFWIAREETNLLLRVWICGYVMQCVVNVVVLLLVYKRRNRRVSADSTATIPGFSSSGSSSESDGDRVTRPVRWDMLYTVVSYFWWVLGFIWIVSYDNSVTPRLFGLTLAYLAMDVFFLVLGFLLDCLLSAAYCFCLPCIIAFMYYINRQERASEANISRLPKYKVENVEQPGVRECRMIPMGTNGHDYSTELVVSTEYAECSICLCRYEDGEQLHLLLCGHHFHSTCIVKWLRLKATCPICKSLVASNEQG</sequence>
<dbReference type="SMART" id="SM00184">
    <property type="entry name" value="RING"/>
    <property type="match status" value="1"/>
</dbReference>
<evidence type="ECO:0000313" key="16">
    <source>
        <dbReference type="EMBL" id="OTG38324.1"/>
    </source>
</evidence>
<dbReference type="GO" id="GO:0016020">
    <property type="term" value="C:membrane"/>
    <property type="evidence" value="ECO:0007669"/>
    <property type="project" value="UniProtKB-SubCell"/>
</dbReference>
<organism evidence="16 17">
    <name type="scientific">Helianthus annuus</name>
    <name type="common">Common sunflower</name>
    <dbReference type="NCBI Taxonomy" id="4232"/>
    <lineage>
        <taxon>Eukaryota</taxon>
        <taxon>Viridiplantae</taxon>
        <taxon>Streptophyta</taxon>
        <taxon>Embryophyta</taxon>
        <taxon>Tracheophyta</taxon>
        <taxon>Spermatophyta</taxon>
        <taxon>Magnoliopsida</taxon>
        <taxon>eudicotyledons</taxon>
        <taxon>Gunneridae</taxon>
        <taxon>Pentapetalae</taxon>
        <taxon>asterids</taxon>
        <taxon>campanulids</taxon>
        <taxon>Asterales</taxon>
        <taxon>Asteraceae</taxon>
        <taxon>Asteroideae</taxon>
        <taxon>Heliantheae alliance</taxon>
        <taxon>Heliantheae</taxon>
        <taxon>Helianthus</taxon>
    </lineage>
</organism>
<evidence type="ECO:0000256" key="8">
    <source>
        <dbReference type="ARBA" id="ARBA00022786"/>
    </source>
</evidence>
<evidence type="ECO:0000256" key="12">
    <source>
        <dbReference type="PROSITE-ProRule" id="PRU00175"/>
    </source>
</evidence>
<accession>A0A251VSD0</accession>
<dbReference type="EC" id="2.3.2.27" evidence="3"/>
<keyword evidence="5 13" id="KW-0812">Transmembrane</keyword>
<keyword evidence="9" id="KW-0862">Zinc</keyword>
<comment type="subcellular location">
    <subcellularLocation>
        <location evidence="2">Membrane</location>
        <topology evidence="2">Multi-pass membrane protein</topology>
    </subcellularLocation>
</comment>
<dbReference type="InterPro" id="IPR001841">
    <property type="entry name" value="Znf_RING"/>
</dbReference>
<evidence type="ECO:0000313" key="17">
    <source>
        <dbReference type="Proteomes" id="UP000215914"/>
    </source>
</evidence>
<dbReference type="Proteomes" id="UP000215914">
    <property type="component" value="Chromosome 1"/>
</dbReference>
<keyword evidence="11 13" id="KW-0472">Membrane</keyword>
<comment type="catalytic activity">
    <reaction evidence="1">
        <text>S-ubiquitinyl-[E2 ubiquitin-conjugating enzyme]-L-cysteine + [acceptor protein]-L-lysine = [E2 ubiquitin-conjugating enzyme]-L-cysteine + N(6)-ubiquitinyl-[acceptor protein]-L-lysine.</text>
        <dbReference type="EC" id="2.3.2.27"/>
    </reaction>
</comment>
<dbReference type="AlphaFoldDB" id="A0A251VSD0"/>
<protein>
    <recommendedName>
        <fullName evidence="3">RING-type E3 ubiquitin transferase</fullName>
        <ecNumber evidence="3">2.3.2.27</ecNumber>
    </recommendedName>
</protein>
<evidence type="ECO:0000256" key="2">
    <source>
        <dbReference type="ARBA" id="ARBA00004141"/>
    </source>
</evidence>
<dbReference type="EMBL" id="MNCJ02000331">
    <property type="protein sequence ID" value="KAF5761903.1"/>
    <property type="molecule type" value="Genomic_DNA"/>
</dbReference>
<gene>
    <name evidence="16" type="ORF">HannXRQ_Chr01g0028471</name>
    <name evidence="15" type="ORF">HanXRQr2_Chr16g0770451</name>
</gene>
<evidence type="ECO:0000256" key="9">
    <source>
        <dbReference type="ARBA" id="ARBA00022833"/>
    </source>
</evidence>
<feature type="transmembrane region" description="Helical" evidence="13">
    <location>
        <begin position="107"/>
        <end position="131"/>
    </location>
</feature>
<keyword evidence="8" id="KW-0833">Ubl conjugation pathway</keyword>
<evidence type="ECO:0000256" key="6">
    <source>
        <dbReference type="ARBA" id="ARBA00022723"/>
    </source>
</evidence>
<evidence type="ECO:0000256" key="7">
    <source>
        <dbReference type="ARBA" id="ARBA00022771"/>
    </source>
</evidence>
<dbReference type="SUPFAM" id="SSF57850">
    <property type="entry name" value="RING/U-box"/>
    <property type="match status" value="1"/>
</dbReference>
<dbReference type="InParanoid" id="A0A251VSD0"/>
<reference evidence="15" key="3">
    <citation type="submission" date="2020-06" db="EMBL/GenBank/DDBJ databases">
        <title>Helianthus annuus Genome sequencing and assembly Release 2.</title>
        <authorList>
            <person name="Gouzy J."/>
            <person name="Langlade N."/>
            <person name="Munos S."/>
        </authorList>
    </citation>
    <scope>NUCLEOTIDE SEQUENCE</scope>
    <source>
        <tissue evidence="15">Leaves</tissue>
    </source>
</reference>
<dbReference type="EMBL" id="CM007890">
    <property type="protein sequence ID" value="OTG38324.1"/>
    <property type="molecule type" value="Genomic_DNA"/>
</dbReference>
<evidence type="ECO:0000256" key="13">
    <source>
        <dbReference type="SAM" id="Phobius"/>
    </source>
</evidence>
<evidence type="ECO:0000313" key="15">
    <source>
        <dbReference type="EMBL" id="KAF5761903.1"/>
    </source>
</evidence>
<evidence type="ECO:0000259" key="14">
    <source>
        <dbReference type="PROSITE" id="PS50089"/>
    </source>
</evidence>
<dbReference type="PANTHER" id="PTHR45977">
    <property type="entry name" value="TARGET OF ERK KINASE MPK-1"/>
    <property type="match status" value="1"/>
</dbReference>
<reference evidence="16" key="2">
    <citation type="submission" date="2017-02" db="EMBL/GenBank/DDBJ databases">
        <title>Sunflower complete genome.</title>
        <authorList>
            <person name="Langlade N."/>
            <person name="Munos S."/>
        </authorList>
    </citation>
    <scope>NUCLEOTIDE SEQUENCE [LARGE SCALE GENOMIC DNA]</scope>
    <source>
        <tissue evidence="16">Leaves</tissue>
    </source>
</reference>